<protein>
    <submittedName>
        <fullName evidence="1">Uncharacterized protein</fullName>
    </submittedName>
</protein>
<dbReference type="EMBL" id="MTZU01000071">
    <property type="protein sequence ID" value="PCE30089.1"/>
    <property type="molecule type" value="Genomic_DNA"/>
</dbReference>
<reference evidence="1 2" key="1">
    <citation type="submission" date="2017-01" db="EMBL/GenBank/DDBJ databases">
        <title>Whole-Genome Shotgun Sequencing of Two beta-Proteobacterial Species in Search of the Bulgecin Biosynthetic Cluster.</title>
        <authorList>
            <person name="Horsman M.E."/>
            <person name="Marous D.R."/>
            <person name="Li R."/>
            <person name="Oliver R.A."/>
            <person name="Byun B."/>
            <person name="Emrich S.J."/>
            <person name="Boggess B."/>
            <person name="Townsend C.A."/>
            <person name="Mobashery S."/>
        </authorList>
    </citation>
    <scope>NUCLEOTIDE SEQUENCE [LARGE SCALE GENOMIC DNA]</scope>
    <source>
        <strain evidence="1 2">ATCC 31433</strain>
    </source>
</reference>
<dbReference type="AlphaFoldDB" id="A0A2A4FCM5"/>
<gene>
    <name evidence="1" type="ORF">BZL54_23270</name>
</gene>
<organism evidence="1 2">
    <name type="scientific">Burkholderia ubonensis subsp. mesacidophila</name>
    <dbReference type="NCBI Taxonomy" id="265293"/>
    <lineage>
        <taxon>Bacteria</taxon>
        <taxon>Pseudomonadati</taxon>
        <taxon>Pseudomonadota</taxon>
        <taxon>Betaproteobacteria</taxon>
        <taxon>Burkholderiales</taxon>
        <taxon>Burkholderiaceae</taxon>
        <taxon>Burkholderia</taxon>
        <taxon>Burkholderia cepacia complex</taxon>
    </lineage>
</organism>
<accession>A0A2A4FCM5</accession>
<evidence type="ECO:0000313" key="1">
    <source>
        <dbReference type="EMBL" id="PCE30089.1"/>
    </source>
</evidence>
<dbReference type="Proteomes" id="UP000217994">
    <property type="component" value="Unassembled WGS sequence"/>
</dbReference>
<evidence type="ECO:0000313" key="2">
    <source>
        <dbReference type="Proteomes" id="UP000217994"/>
    </source>
</evidence>
<dbReference type="GeneID" id="69003180"/>
<comment type="caution">
    <text evidence="1">The sequence shown here is derived from an EMBL/GenBank/DDBJ whole genome shotgun (WGS) entry which is preliminary data.</text>
</comment>
<sequence>MVGIRGRQRVEQGDGGFNEIHNLKISGDAPARNGTALANGSYGGDLVLLFETTAASGDDKQIEQ</sequence>
<name>A0A2A4FCM5_9BURK</name>
<dbReference type="RefSeq" id="WP_084909861.1">
    <property type="nucleotide sequence ID" value="NZ_CP020738.1"/>
</dbReference>
<proteinExistence type="predicted"/>